<comment type="function">
    <text evidence="8">Catalyzes the deamination of adenosine to inosine at the wobble position 34 of tRNA(Arg2).</text>
</comment>
<dbReference type="PROSITE" id="PS00903">
    <property type="entry name" value="CYT_DCMP_DEAMINASES_1"/>
    <property type="match status" value="1"/>
</dbReference>
<keyword evidence="4 8" id="KW-0479">Metal-binding</keyword>
<protein>
    <recommendedName>
        <fullName evidence="8">tRNA-specific adenosine deaminase</fullName>
        <ecNumber evidence="8">3.5.4.33</ecNumber>
    </recommendedName>
</protein>
<feature type="binding site" evidence="8">
    <location>
        <position position="86"/>
    </location>
    <ligand>
        <name>Zn(2+)</name>
        <dbReference type="ChEBI" id="CHEBI:29105"/>
        <note>catalytic</note>
    </ligand>
</feature>
<dbReference type="PROSITE" id="PS51747">
    <property type="entry name" value="CYT_DCMP_DEAMINASES_2"/>
    <property type="match status" value="1"/>
</dbReference>
<dbReference type="SUPFAM" id="SSF53927">
    <property type="entry name" value="Cytidine deaminase-like"/>
    <property type="match status" value="1"/>
</dbReference>
<comment type="similarity">
    <text evidence="1">Belongs to the cytidine and deoxycytidylate deaminase family. ADAT2 subfamily.</text>
</comment>
<organism evidence="10 11">
    <name type="scientific">Phocaeicola faecium</name>
    <dbReference type="NCBI Taxonomy" id="2762213"/>
    <lineage>
        <taxon>Bacteria</taxon>
        <taxon>Pseudomonadati</taxon>
        <taxon>Bacteroidota</taxon>
        <taxon>Bacteroidia</taxon>
        <taxon>Bacteroidales</taxon>
        <taxon>Bacteroidaceae</taxon>
        <taxon>Phocaeicola</taxon>
    </lineage>
</organism>
<evidence type="ECO:0000313" key="11">
    <source>
        <dbReference type="Proteomes" id="UP000616346"/>
    </source>
</evidence>
<evidence type="ECO:0000256" key="8">
    <source>
        <dbReference type="HAMAP-Rule" id="MF_00972"/>
    </source>
</evidence>
<comment type="subunit">
    <text evidence="2 8">Homodimer.</text>
</comment>
<keyword evidence="5 8" id="KW-0378">Hydrolase</keyword>
<evidence type="ECO:0000259" key="9">
    <source>
        <dbReference type="PROSITE" id="PS51747"/>
    </source>
</evidence>
<keyword evidence="11" id="KW-1185">Reference proteome</keyword>
<evidence type="ECO:0000256" key="7">
    <source>
        <dbReference type="ARBA" id="ARBA00048045"/>
    </source>
</evidence>
<dbReference type="Proteomes" id="UP000616346">
    <property type="component" value="Unassembled WGS sequence"/>
</dbReference>
<comment type="caution">
    <text evidence="10">The sequence shown here is derived from an EMBL/GenBank/DDBJ whole genome shotgun (WGS) entry which is preliminary data.</text>
</comment>
<dbReference type="InterPro" id="IPR058535">
    <property type="entry name" value="MafB19-deam"/>
</dbReference>
<gene>
    <name evidence="8" type="primary">tadA</name>
    <name evidence="10" type="ORF">H9626_11170</name>
</gene>
<accession>A0ABR8VEA0</accession>
<dbReference type="InterPro" id="IPR002125">
    <property type="entry name" value="CMP_dCMP_dom"/>
</dbReference>
<dbReference type="InterPro" id="IPR016192">
    <property type="entry name" value="APOBEC/CMP_deaminase_Zn-bd"/>
</dbReference>
<evidence type="ECO:0000256" key="6">
    <source>
        <dbReference type="ARBA" id="ARBA00022833"/>
    </source>
</evidence>
<sequence length="144" mass="15844">MADDTYYMKQALMEAQKAAEEGEVPVGAVVVCRDRIIARAHNLTETLTDVTAHAEMQAITAAANALGGKYLNDCTLYVTVEPCVMCAGAIAWAQTRRLVFGAGDEKRGYQKYAPNALHPKTEVVKGVLVDECTRLMKDFFRSKR</sequence>
<dbReference type="CDD" id="cd01285">
    <property type="entry name" value="nucleoside_deaminase"/>
    <property type="match status" value="1"/>
</dbReference>
<dbReference type="PANTHER" id="PTHR11079:SF202">
    <property type="entry name" value="TRNA-SPECIFIC ADENOSINE DEAMINASE"/>
    <property type="match status" value="1"/>
</dbReference>
<keyword evidence="3 8" id="KW-0819">tRNA processing</keyword>
<keyword evidence="6 8" id="KW-0862">Zinc</keyword>
<dbReference type="Pfam" id="PF14437">
    <property type="entry name" value="MafB19-deam"/>
    <property type="match status" value="1"/>
</dbReference>
<evidence type="ECO:0000313" key="10">
    <source>
        <dbReference type="EMBL" id="MBD8002766.1"/>
    </source>
</evidence>
<dbReference type="InterPro" id="IPR016193">
    <property type="entry name" value="Cytidine_deaminase-like"/>
</dbReference>
<dbReference type="Gene3D" id="3.40.140.10">
    <property type="entry name" value="Cytidine Deaminase, domain 2"/>
    <property type="match status" value="1"/>
</dbReference>
<feature type="active site" description="Proton donor" evidence="8">
    <location>
        <position position="55"/>
    </location>
</feature>
<dbReference type="RefSeq" id="WP_178257625.1">
    <property type="nucleotide sequence ID" value="NZ_JACSPQ010000014.1"/>
</dbReference>
<evidence type="ECO:0000256" key="1">
    <source>
        <dbReference type="ARBA" id="ARBA00010669"/>
    </source>
</evidence>
<dbReference type="EMBL" id="JACSPQ010000014">
    <property type="protein sequence ID" value="MBD8002766.1"/>
    <property type="molecule type" value="Genomic_DNA"/>
</dbReference>
<feature type="binding site" evidence="8">
    <location>
        <position position="83"/>
    </location>
    <ligand>
        <name>Zn(2+)</name>
        <dbReference type="ChEBI" id="CHEBI:29105"/>
        <note>catalytic</note>
    </ligand>
</feature>
<evidence type="ECO:0000256" key="3">
    <source>
        <dbReference type="ARBA" id="ARBA00022694"/>
    </source>
</evidence>
<comment type="catalytic activity">
    <reaction evidence="7 8">
        <text>adenosine(34) in tRNA + H2O + H(+) = inosine(34) in tRNA + NH4(+)</text>
        <dbReference type="Rhea" id="RHEA:43168"/>
        <dbReference type="Rhea" id="RHEA-COMP:10373"/>
        <dbReference type="Rhea" id="RHEA-COMP:10374"/>
        <dbReference type="ChEBI" id="CHEBI:15377"/>
        <dbReference type="ChEBI" id="CHEBI:15378"/>
        <dbReference type="ChEBI" id="CHEBI:28938"/>
        <dbReference type="ChEBI" id="CHEBI:74411"/>
        <dbReference type="ChEBI" id="CHEBI:82852"/>
        <dbReference type="EC" id="3.5.4.33"/>
    </reaction>
</comment>
<dbReference type="HAMAP" id="MF_00972">
    <property type="entry name" value="tRNA_aden_deaminase"/>
    <property type="match status" value="1"/>
</dbReference>
<feature type="binding site" evidence="8">
    <location>
        <position position="53"/>
    </location>
    <ligand>
        <name>Zn(2+)</name>
        <dbReference type="ChEBI" id="CHEBI:29105"/>
        <note>catalytic</note>
    </ligand>
</feature>
<evidence type="ECO:0000256" key="2">
    <source>
        <dbReference type="ARBA" id="ARBA00011738"/>
    </source>
</evidence>
<proteinExistence type="inferred from homology"/>
<comment type="cofactor">
    <cofactor evidence="8">
        <name>Zn(2+)</name>
        <dbReference type="ChEBI" id="CHEBI:29105"/>
    </cofactor>
    <text evidence="8">Binds 1 zinc ion per subunit.</text>
</comment>
<evidence type="ECO:0000256" key="4">
    <source>
        <dbReference type="ARBA" id="ARBA00022723"/>
    </source>
</evidence>
<feature type="domain" description="CMP/dCMP-type deaminase" evidence="9">
    <location>
        <begin position="2"/>
        <end position="120"/>
    </location>
</feature>
<dbReference type="EC" id="3.5.4.33" evidence="8"/>
<dbReference type="PANTHER" id="PTHR11079">
    <property type="entry name" value="CYTOSINE DEAMINASE FAMILY MEMBER"/>
    <property type="match status" value="1"/>
</dbReference>
<reference evidence="10 11" key="1">
    <citation type="submission" date="2020-08" db="EMBL/GenBank/DDBJ databases">
        <title>A Genomic Blueprint of the Chicken Gut Microbiome.</title>
        <authorList>
            <person name="Gilroy R."/>
            <person name="Ravi A."/>
            <person name="Getino M."/>
            <person name="Pursley I."/>
            <person name="Horton D.L."/>
            <person name="Alikhan N.-F."/>
            <person name="Baker D."/>
            <person name="Gharbi K."/>
            <person name="Hall N."/>
            <person name="Watson M."/>
            <person name="Adriaenssens E.M."/>
            <person name="Foster-Nyarko E."/>
            <person name="Jarju S."/>
            <person name="Secka A."/>
            <person name="Antonio M."/>
            <person name="Oren A."/>
            <person name="Chaudhuri R."/>
            <person name="La Ragione R.M."/>
            <person name="Hildebrand F."/>
            <person name="Pallen M.J."/>
        </authorList>
    </citation>
    <scope>NUCLEOTIDE SEQUENCE [LARGE SCALE GENOMIC DNA]</scope>
    <source>
        <strain evidence="10 11">Sa1YUN3</strain>
    </source>
</reference>
<dbReference type="InterPro" id="IPR028883">
    <property type="entry name" value="tRNA_aden_deaminase"/>
</dbReference>
<evidence type="ECO:0000256" key="5">
    <source>
        <dbReference type="ARBA" id="ARBA00022801"/>
    </source>
</evidence>
<name>A0ABR8VEA0_9BACT</name>